<keyword evidence="3" id="KW-1185">Reference proteome</keyword>
<keyword evidence="2" id="KW-0378">Hydrolase</keyword>
<dbReference type="PANTHER" id="PTHR46825">
    <property type="entry name" value="D-ALANYL-D-ALANINE-CARBOXYPEPTIDASE/ENDOPEPTIDASE AMPH"/>
    <property type="match status" value="1"/>
</dbReference>
<reference evidence="3" key="1">
    <citation type="journal article" date="2019" name="Int. J. Syst. Evol. Microbiol.">
        <title>The Global Catalogue of Microorganisms (GCM) 10K type strain sequencing project: providing services to taxonomists for standard genome sequencing and annotation.</title>
        <authorList>
            <consortium name="The Broad Institute Genomics Platform"/>
            <consortium name="The Broad Institute Genome Sequencing Center for Infectious Disease"/>
            <person name="Wu L."/>
            <person name="Ma J."/>
        </authorList>
    </citation>
    <scope>NUCLEOTIDE SEQUENCE [LARGE SCALE GENOMIC DNA]</scope>
    <source>
        <strain evidence="3">JCM 18304</strain>
    </source>
</reference>
<dbReference type="PANTHER" id="PTHR46825:SF7">
    <property type="entry name" value="D-ALANYL-D-ALANINE CARBOXYPEPTIDASE"/>
    <property type="match status" value="1"/>
</dbReference>
<organism evidence="2 3">
    <name type="scientific">Rugosimonospora acidiphila</name>
    <dbReference type="NCBI Taxonomy" id="556531"/>
    <lineage>
        <taxon>Bacteria</taxon>
        <taxon>Bacillati</taxon>
        <taxon>Actinomycetota</taxon>
        <taxon>Actinomycetes</taxon>
        <taxon>Micromonosporales</taxon>
        <taxon>Micromonosporaceae</taxon>
        <taxon>Rugosimonospora</taxon>
    </lineage>
</organism>
<dbReference type="Gene3D" id="3.40.710.10">
    <property type="entry name" value="DD-peptidase/beta-lactamase superfamily"/>
    <property type="match status" value="1"/>
</dbReference>
<evidence type="ECO:0000259" key="1">
    <source>
        <dbReference type="Pfam" id="PF00144"/>
    </source>
</evidence>
<dbReference type="InterPro" id="IPR050491">
    <property type="entry name" value="AmpC-like"/>
</dbReference>
<dbReference type="EMBL" id="BAABJQ010000003">
    <property type="protein sequence ID" value="GAA5180079.1"/>
    <property type="molecule type" value="Genomic_DNA"/>
</dbReference>
<proteinExistence type="predicted"/>
<dbReference type="SUPFAM" id="SSF56601">
    <property type="entry name" value="beta-lactamase/transpeptidase-like"/>
    <property type="match status" value="1"/>
</dbReference>
<accession>A0ABP9RNE1</accession>
<comment type="caution">
    <text evidence="2">The sequence shown here is derived from an EMBL/GenBank/DDBJ whole genome shotgun (WGS) entry which is preliminary data.</text>
</comment>
<protein>
    <submittedName>
        <fullName evidence="2">Serine hydrolase domain-containing protein</fullName>
    </submittedName>
</protein>
<dbReference type="Pfam" id="PF00144">
    <property type="entry name" value="Beta-lactamase"/>
    <property type="match status" value="1"/>
</dbReference>
<name>A0ABP9RNE1_9ACTN</name>
<sequence length="356" mass="37534">MTDTIATHAGVQNVLDATVAAGVAPGYAAAVRQGNTTWFGAAGVSDTDIRAPRRPEQRFRIGSTTKTFTATVLLTLVGEGALGLDDPVESWLPGILDGTGVTIRHLLQQTSGLFNYVLDEKLLADYVGPAFLAHRDDTFTPERLVGIALAHPPLFAPGAGWSYSNTNYILAGMIIERVTGHAYAAEVADRIAGPLGLTSTYVPGDETGIDGPHPRLYSKLMLPGPDAPVHDVTELNPSHGWAAGGMISTLEDLNQFFAALLGGLLLPPDLHREMFTGISTDGGGWIPDTTYGLGVYSQRLPSGTTVWGHGGAIHGSWSYVMGSIGGSHLLAQSINGDWTTLDVFARALDAEFGSLT</sequence>
<dbReference type="InterPro" id="IPR001466">
    <property type="entry name" value="Beta-lactam-related"/>
</dbReference>
<evidence type="ECO:0000313" key="3">
    <source>
        <dbReference type="Proteomes" id="UP001501570"/>
    </source>
</evidence>
<dbReference type="RefSeq" id="WP_345626784.1">
    <property type="nucleotide sequence ID" value="NZ_BAABJQ010000003.1"/>
</dbReference>
<evidence type="ECO:0000313" key="2">
    <source>
        <dbReference type="EMBL" id="GAA5180079.1"/>
    </source>
</evidence>
<feature type="domain" description="Beta-lactamase-related" evidence="1">
    <location>
        <begin position="15"/>
        <end position="320"/>
    </location>
</feature>
<dbReference type="GO" id="GO:0016787">
    <property type="term" value="F:hydrolase activity"/>
    <property type="evidence" value="ECO:0007669"/>
    <property type="project" value="UniProtKB-KW"/>
</dbReference>
<gene>
    <name evidence="2" type="ORF">GCM10023322_11560</name>
</gene>
<dbReference type="InterPro" id="IPR012338">
    <property type="entry name" value="Beta-lactam/transpept-like"/>
</dbReference>
<dbReference type="Proteomes" id="UP001501570">
    <property type="component" value="Unassembled WGS sequence"/>
</dbReference>